<evidence type="ECO:0000256" key="1">
    <source>
        <dbReference type="ARBA" id="ARBA00008857"/>
    </source>
</evidence>
<keyword evidence="3 4" id="KW-0238">DNA-binding</keyword>
<keyword evidence="8" id="KW-1185">Reference proteome</keyword>
<evidence type="ECO:0000256" key="4">
    <source>
        <dbReference type="PROSITE-ProRule" id="PRU01248"/>
    </source>
</evidence>
<feature type="domain" description="Core-binding (CB)" evidence="6">
    <location>
        <begin position="48"/>
        <end position="129"/>
    </location>
</feature>
<organism evidence="7 8">
    <name type="scientific">Roseovarius litorisediminis</name>
    <dbReference type="NCBI Taxonomy" id="1312363"/>
    <lineage>
        <taxon>Bacteria</taxon>
        <taxon>Pseudomonadati</taxon>
        <taxon>Pseudomonadota</taxon>
        <taxon>Alphaproteobacteria</taxon>
        <taxon>Rhodobacterales</taxon>
        <taxon>Roseobacteraceae</taxon>
        <taxon>Roseovarius</taxon>
    </lineage>
</organism>
<dbReference type="Pfam" id="PF22022">
    <property type="entry name" value="Phage_int_M"/>
    <property type="match status" value="1"/>
</dbReference>
<dbReference type="Gene3D" id="3.30.160.390">
    <property type="entry name" value="Integrase, DNA-binding domain"/>
    <property type="match status" value="1"/>
</dbReference>
<dbReference type="PROSITE" id="PS51900">
    <property type="entry name" value="CB"/>
    <property type="match status" value="1"/>
</dbReference>
<proteinExistence type="inferred from homology"/>
<dbReference type="InterPro" id="IPR044068">
    <property type="entry name" value="CB"/>
</dbReference>
<name>A0A1Y5RFQ9_9RHOB</name>
<evidence type="ECO:0000313" key="8">
    <source>
        <dbReference type="Proteomes" id="UP000193827"/>
    </source>
</evidence>
<dbReference type="InterPro" id="IPR053876">
    <property type="entry name" value="Phage_int_M"/>
</dbReference>
<dbReference type="InterPro" id="IPR025166">
    <property type="entry name" value="Integrase_DNA_bind_dom"/>
</dbReference>
<dbReference type="Gene3D" id="1.10.150.130">
    <property type="match status" value="1"/>
</dbReference>
<dbReference type="GO" id="GO:0015074">
    <property type="term" value="P:DNA integration"/>
    <property type="evidence" value="ECO:0007669"/>
    <property type="project" value="UniProtKB-KW"/>
</dbReference>
<sequence length="158" mass="17679">MSIGPYPAISLQQARQARDTARSQIAAGGDPSESKQEEKRIRREAQDQTFQKAGEAFLRKQRKEGKSEATLSKTAYHLKLANKEFGRKAITEITAPIILRCLRKVEAKGNYETAHRLSARIGSIFRYAVARGIAELCRGEGISQGVFYKWSKDFMEAG</sequence>
<evidence type="ECO:0000259" key="6">
    <source>
        <dbReference type="PROSITE" id="PS51900"/>
    </source>
</evidence>
<gene>
    <name evidence="7" type="primary">intA_1</name>
    <name evidence="7" type="ORF">PEL8287_00541</name>
</gene>
<dbReference type="GO" id="GO:0003677">
    <property type="term" value="F:DNA binding"/>
    <property type="evidence" value="ECO:0007669"/>
    <property type="project" value="UniProtKB-UniRule"/>
</dbReference>
<dbReference type="Pfam" id="PF13356">
    <property type="entry name" value="Arm-DNA-bind_3"/>
    <property type="match status" value="1"/>
</dbReference>
<accession>A0A1Y5RFQ9</accession>
<keyword evidence="2" id="KW-0229">DNA integration</keyword>
<feature type="compositionally biased region" description="Basic and acidic residues" evidence="5">
    <location>
        <begin position="32"/>
        <end position="46"/>
    </location>
</feature>
<dbReference type="Proteomes" id="UP000193827">
    <property type="component" value="Unassembled WGS sequence"/>
</dbReference>
<feature type="region of interest" description="Disordered" evidence="5">
    <location>
        <begin position="1"/>
        <end position="48"/>
    </location>
</feature>
<dbReference type="InterPro" id="IPR038488">
    <property type="entry name" value="Integrase_DNA-bd_sf"/>
</dbReference>
<dbReference type="InterPro" id="IPR011010">
    <property type="entry name" value="DNA_brk_join_enz"/>
</dbReference>
<evidence type="ECO:0000256" key="3">
    <source>
        <dbReference type="ARBA" id="ARBA00023125"/>
    </source>
</evidence>
<dbReference type="SUPFAM" id="SSF56349">
    <property type="entry name" value="DNA breaking-rejoining enzymes"/>
    <property type="match status" value="1"/>
</dbReference>
<dbReference type="PANTHER" id="PTHR30629:SF2">
    <property type="entry name" value="PROPHAGE INTEGRASE INTS-RELATED"/>
    <property type="match status" value="1"/>
</dbReference>
<reference evidence="7 8" key="1">
    <citation type="submission" date="2017-03" db="EMBL/GenBank/DDBJ databases">
        <authorList>
            <person name="Afonso C.L."/>
            <person name="Miller P.J."/>
            <person name="Scott M.A."/>
            <person name="Spackman E."/>
            <person name="Goraichik I."/>
            <person name="Dimitrov K.M."/>
            <person name="Suarez D.L."/>
            <person name="Swayne D.E."/>
        </authorList>
    </citation>
    <scope>NUCLEOTIDE SEQUENCE [LARGE SCALE GENOMIC DNA]</scope>
    <source>
        <strain evidence="7 8">CECT 8287</strain>
    </source>
</reference>
<protein>
    <submittedName>
        <fullName evidence="7">Prophage CP4-57 integrase</fullName>
    </submittedName>
</protein>
<evidence type="ECO:0000256" key="2">
    <source>
        <dbReference type="ARBA" id="ARBA00022908"/>
    </source>
</evidence>
<dbReference type="PANTHER" id="PTHR30629">
    <property type="entry name" value="PROPHAGE INTEGRASE"/>
    <property type="match status" value="1"/>
</dbReference>
<dbReference type="EMBL" id="FWFL01000001">
    <property type="protein sequence ID" value="SLN13595.1"/>
    <property type="molecule type" value="Genomic_DNA"/>
</dbReference>
<evidence type="ECO:0000313" key="7">
    <source>
        <dbReference type="EMBL" id="SLN13595.1"/>
    </source>
</evidence>
<dbReference type="InterPro" id="IPR050808">
    <property type="entry name" value="Phage_Integrase"/>
</dbReference>
<dbReference type="AlphaFoldDB" id="A0A1Y5RFQ9"/>
<comment type="similarity">
    <text evidence="1">Belongs to the 'phage' integrase family.</text>
</comment>
<evidence type="ECO:0000256" key="5">
    <source>
        <dbReference type="SAM" id="MobiDB-lite"/>
    </source>
</evidence>
<dbReference type="InterPro" id="IPR010998">
    <property type="entry name" value="Integrase_recombinase_N"/>
</dbReference>